<dbReference type="AlphaFoldDB" id="A0A194PW43"/>
<evidence type="ECO:0000256" key="6">
    <source>
        <dbReference type="SAM" id="MobiDB-lite"/>
    </source>
</evidence>
<dbReference type="InterPro" id="IPR000039">
    <property type="entry name" value="Ribosomal_eL18"/>
</dbReference>
<dbReference type="Pfam" id="PF17135">
    <property type="entry name" value="Ribosomal_L18"/>
    <property type="match status" value="1"/>
</dbReference>
<keyword evidence="9" id="KW-1185">Reference proteome</keyword>
<evidence type="ECO:0000256" key="4">
    <source>
        <dbReference type="ARBA" id="ARBA00035218"/>
    </source>
</evidence>
<dbReference type="SUPFAM" id="SSF52080">
    <property type="entry name" value="Ribosomal proteins L15p and L18e"/>
    <property type="match status" value="1"/>
</dbReference>
<dbReference type="GO" id="GO:0003723">
    <property type="term" value="F:RNA binding"/>
    <property type="evidence" value="ECO:0007669"/>
    <property type="project" value="TreeGrafter"/>
</dbReference>
<dbReference type="GO" id="GO:0006412">
    <property type="term" value="P:translation"/>
    <property type="evidence" value="ECO:0007669"/>
    <property type="project" value="InterPro"/>
</dbReference>
<accession>A0A194PW43</accession>
<evidence type="ECO:0000256" key="5">
    <source>
        <dbReference type="ARBA" id="ARBA00035323"/>
    </source>
</evidence>
<organism evidence="8 9">
    <name type="scientific">Papilio xuthus</name>
    <name type="common">Asian swallowtail butterfly</name>
    <dbReference type="NCBI Taxonomy" id="66420"/>
    <lineage>
        <taxon>Eukaryota</taxon>
        <taxon>Metazoa</taxon>
        <taxon>Ecdysozoa</taxon>
        <taxon>Arthropoda</taxon>
        <taxon>Hexapoda</taxon>
        <taxon>Insecta</taxon>
        <taxon>Pterygota</taxon>
        <taxon>Neoptera</taxon>
        <taxon>Endopterygota</taxon>
        <taxon>Lepidoptera</taxon>
        <taxon>Glossata</taxon>
        <taxon>Ditrysia</taxon>
        <taxon>Papilionoidea</taxon>
        <taxon>Papilionidae</taxon>
        <taxon>Papilioninae</taxon>
        <taxon>Papilio</taxon>
    </lineage>
</organism>
<comment type="similarity">
    <text evidence="1">Belongs to the eukaryotic ribosomal protein eL18 family.</text>
</comment>
<dbReference type="Gene3D" id="3.100.10.10">
    <property type="match status" value="1"/>
</dbReference>
<keyword evidence="2 8" id="KW-0689">Ribosomal protein</keyword>
<dbReference type="PROSITE" id="PS01106">
    <property type="entry name" value="RIBOSOMAL_L18E"/>
    <property type="match status" value="1"/>
</dbReference>
<evidence type="ECO:0000256" key="3">
    <source>
        <dbReference type="ARBA" id="ARBA00023274"/>
    </source>
</evidence>
<feature type="domain" description="Large ribosomal subunit protein uL15/eL18" evidence="7">
    <location>
        <begin position="16"/>
        <end position="196"/>
    </location>
</feature>
<dbReference type="GO" id="GO:0003735">
    <property type="term" value="F:structural constituent of ribosome"/>
    <property type="evidence" value="ECO:0007669"/>
    <property type="project" value="InterPro"/>
</dbReference>
<dbReference type="InterPro" id="IPR021131">
    <property type="entry name" value="Ribosomal_uL15/eL18"/>
</dbReference>
<dbReference type="FunFam" id="3.100.10.10:FF:000001">
    <property type="entry name" value="60S ribosomal protein L18"/>
    <property type="match status" value="1"/>
</dbReference>
<reference evidence="8 9" key="1">
    <citation type="journal article" date="2015" name="Nat. Commun.">
        <title>Outbred genome sequencing and CRISPR/Cas9 gene editing in butterflies.</title>
        <authorList>
            <person name="Li X."/>
            <person name="Fan D."/>
            <person name="Zhang W."/>
            <person name="Liu G."/>
            <person name="Zhang L."/>
            <person name="Zhao L."/>
            <person name="Fang X."/>
            <person name="Chen L."/>
            <person name="Dong Y."/>
            <person name="Chen Y."/>
            <person name="Ding Y."/>
            <person name="Zhao R."/>
            <person name="Feng M."/>
            <person name="Zhu Y."/>
            <person name="Feng Y."/>
            <person name="Jiang X."/>
            <person name="Zhu D."/>
            <person name="Xiang H."/>
            <person name="Feng X."/>
            <person name="Li S."/>
            <person name="Wang J."/>
            <person name="Zhang G."/>
            <person name="Kronforst M.R."/>
            <person name="Wang W."/>
        </authorList>
    </citation>
    <scope>NUCLEOTIDE SEQUENCE [LARGE SCALE GENOMIC DNA]</scope>
    <source>
        <strain evidence="8">Ya'a_city_454_Px</strain>
        <tissue evidence="8">Whole body</tissue>
    </source>
</reference>
<dbReference type="InterPro" id="IPR036227">
    <property type="entry name" value="Ribosomal_uL15/eL18_sf"/>
</dbReference>
<evidence type="ECO:0000256" key="1">
    <source>
        <dbReference type="ARBA" id="ARBA00006815"/>
    </source>
</evidence>
<dbReference type="GO" id="GO:0022625">
    <property type="term" value="C:cytosolic large ribosomal subunit"/>
    <property type="evidence" value="ECO:0007669"/>
    <property type="project" value="TreeGrafter"/>
</dbReference>
<sequence length="197" mass="22598">MERCYAGNIDQKSQIGVDINHKHDRKVRRTEVKSKDIYLRLLVKLYRYLARRTNAKFNQIILRRLFMSRINRPPISLSRLSRHMKKPTREGLIAVVVGTITNDVRLYKVPKLTVAALHVTEKARARILAAGGEILTFDQLALRAPTGRKTVLIQGRRNAREAVRHFGPAPGAPRSHTKPYVRTKGHERARPSRRSNV</sequence>
<feature type="region of interest" description="Disordered" evidence="6">
    <location>
        <begin position="164"/>
        <end position="197"/>
    </location>
</feature>
<proteinExistence type="inferred from homology"/>
<evidence type="ECO:0000259" key="7">
    <source>
        <dbReference type="Pfam" id="PF17135"/>
    </source>
</evidence>
<gene>
    <name evidence="8" type="ORF">RR46_09125</name>
</gene>
<dbReference type="Proteomes" id="UP000053268">
    <property type="component" value="Unassembled WGS sequence"/>
</dbReference>
<evidence type="ECO:0000256" key="2">
    <source>
        <dbReference type="ARBA" id="ARBA00022980"/>
    </source>
</evidence>
<dbReference type="InterPro" id="IPR021132">
    <property type="entry name" value="Ribosomal_eL18/eL18-A/B/_CS"/>
</dbReference>
<evidence type="ECO:0000313" key="8">
    <source>
        <dbReference type="EMBL" id="KPI97218.1"/>
    </source>
</evidence>
<dbReference type="PANTHER" id="PTHR10934">
    <property type="entry name" value="60S RIBOSOMAL PROTEIN L18"/>
    <property type="match status" value="1"/>
</dbReference>
<keyword evidence="3" id="KW-0687">Ribonucleoprotein</keyword>
<evidence type="ECO:0000313" key="9">
    <source>
        <dbReference type="Proteomes" id="UP000053268"/>
    </source>
</evidence>
<dbReference type="STRING" id="66420.A0A194PW43"/>
<dbReference type="EMBL" id="KQ459590">
    <property type="protein sequence ID" value="KPI97218.1"/>
    <property type="molecule type" value="Genomic_DNA"/>
</dbReference>
<dbReference type="PANTHER" id="PTHR10934:SF2">
    <property type="entry name" value="LARGE RIBOSOMAL SUBUNIT PROTEIN EL18"/>
    <property type="match status" value="1"/>
</dbReference>
<name>A0A194PW43_PAPXU</name>
<protein>
    <recommendedName>
        <fullName evidence="4">Large ribosomal subunit protein eL18</fullName>
    </recommendedName>
    <alternativeName>
        <fullName evidence="5">60S ribosomal protein L18</fullName>
    </alternativeName>
</protein>